<gene>
    <name evidence="1" type="ORF">THTE_2677</name>
</gene>
<dbReference type="RefSeq" id="WP_095415393.1">
    <property type="nucleotide sequence ID" value="NZ_CP018477.1"/>
</dbReference>
<dbReference type="OrthoDB" id="290564at2"/>
<accession>A0A286RH43</accession>
<dbReference type="Proteomes" id="UP000215086">
    <property type="component" value="Chromosome"/>
</dbReference>
<keyword evidence="2" id="KW-1185">Reference proteome</keyword>
<dbReference type="Gene3D" id="2.20.28.160">
    <property type="match status" value="1"/>
</dbReference>
<evidence type="ECO:0000313" key="1">
    <source>
        <dbReference type="EMBL" id="ASV75279.1"/>
    </source>
</evidence>
<dbReference type="KEGG" id="ttf:THTE_2677"/>
<dbReference type="AlphaFoldDB" id="A0A286RH43"/>
<dbReference type="EMBL" id="CP018477">
    <property type="protein sequence ID" value="ASV75279.1"/>
    <property type="molecule type" value="Genomic_DNA"/>
</dbReference>
<evidence type="ECO:0000313" key="2">
    <source>
        <dbReference type="Proteomes" id="UP000215086"/>
    </source>
</evidence>
<sequence length="86" mass="9484">MAHGLYFIQGCPTCGRRVQVRMDYLGKYVTCHHCGAAFQADGGAKPGDQASNNGEHTESFGQSHLVNYRWKSTHAVTWPFGPDVDI</sequence>
<reference evidence="1 2" key="1">
    <citation type="journal article" name="Front. Microbiol.">
        <title>Sugar Metabolism of the First Thermophilic Planctomycete Thermogutta terrifontis: Comparative Genomic and Transcriptomic Approaches.</title>
        <authorList>
            <person name="Elcheninov A.G."/>
            <person name="Menzel P."/>
            <person name="Gudbergsdottir S.R."/>
            <person name="Slesarev A.I."/>
            <person name="Kadnikov V.V."/>
            <person name="Krogh A."/>
            <person name="Bonch-Osmolovskaya E.A."/>
            <person name="Peng X."/>
            <person name="Kublanov I.V."/>
        </authorList>
    </citation>
    <scope>NUCLEOTIDE SEQUENCE [LARGE SCALE GENOMIC DNA]</scope>
    <source>
        <strain evidence="1 2">R1</strain>
    </source>
</reference>
<organism evidence="1 2">
    <name type="scientific">Thermogutta terrifontis</name>
    <dbReference type="NCBI Taxonomy" id="1331910"/>
    <lineage>
        <taxon>Bacteria</taxon>
        <taxon>Pseudomonadati</taxon>
        <taxon>Planctomycetota</taxon>
        <taxon>Planctomycetia</taxon>
        <taxon>Pirellulales</taxon>
        <taxon>Thermoguttaceae</taxon>
        <taxon>Thermogutta</taxon>
    </lineage>
</organism>
<proteinExistence type="predicted"/>
<protein>
    <submittedName>
        <fullName evidence="1">Uncharacterized protein</fullName>
    </submittedName>
</protein>
<name>A0A286RH43_9BACT</name>